<protein>
    <submittedName>
        <fullName evidence="1">Uncharacterized protein</fullName>
    </submittedName>
</protein>
<reference evidence="1 2" key="1">
    <citation type="journal article" date="2023" name="Life. Sci Alliance">
        <title>Evolutionary insights into 3D genome organization and epigenetic landscape of Vigna mungo.</title>
        <authorList>
            <person name="Junaid A."/>
            <person name="Singh B."/>
            <person name="Bhatia S."/>
        </authorList>
    </citation>
    <scope>NUCLEOTIDE SEQUENCE [LARGE SCALE GENOMIC DNA]</scope>
    <source>
        <strain evidence="1">Urdbean</strain>
    </source>
</reference>
<gene>
    <name evidence="1" type="ORF">V8G54_028523</name>
</gene>
<dbReference type="EMBL" id="CP144692">
    <property type="protein sequence ID" value="WVY96372.1"/>
    <property type="molecule type" value="Genomic_DNA"/>
</dbReference>
<keyword evidence="2" id="KW-1185">Reference proteome</keyword>
<accession>A0AAQ3RKL6</accession>
<evidence type="ECO:0000313" key="2">
    <source>
        <dbReference type="Proteomes" id="UP001374535"/>
    </source>
</evidence>
<dbReference type="Proteomes" id="UP001374535">
    <property type="component" value="Chromosome 9"/>
</dbReference>
<name>A0AAQ3RKL6_VIGMU</name>
<proteinExistence type="predicted"/>
<organism evidence="1 2">
    <name type="scientific">Vigna mungo</name>
    <name type="common">Black gram</name>
    <name type="synonym">Phaseolus mungo</name>
    <dbReference type="NCBI Taxonomy" id="3915"/>
    <lineage>
        <taxon>Eukaryota</taxon>
        <taxon>Viridiplantae</taxon>
        <taxon>Streptophyta</taxon>
        <taxon>Embryophyta</taxon>
        <taxon>Tracheophyta</taxon>
        <taxon>Spermatophyta</taxon>
        <taxon>Magnoliopsida</taxon>
        <taxon>eudicotyledons</taxon>
        <taxon>Gunneridae</taxon>
        <taxon>Pentapetalae</taxon>
        <taxon>rosids</taxon>
        <taxon>fabids</taxon>
        <taxon>Fabales</taxon>
        <taxon>Fabaceae</taxon>
        <taxon>Papilionoideae</taxon>
        <taxon>50 kb inversion clade</taxon>
        <taxon>NPAAA clade</taxon>
        <taxon>indigoferoid/millettioid clade</taxon>
        <taxon>Phaseoleae</taxon>
        <taxon>Vigna</taxon>
    </lineage>
</organism>
<feature type="non-terminal residue" evidence="1">
    <location>
        <position position="151"/>
    </location>
</feature>
<sequence>MPKCSMSPSCPKFHRHLKIRHTQLISTSRIELPNWMLVKGWDLRQLQQRGKMCLTFQTKENLHPTPTQPNIQMQKLAQTETAKLKLEQLCTYLHLPGESIINGEDCHGGDAKAGHNSSHEVSEPLRPLSGQFLFHSCRHRSRIHFFFFFFF</sequence>
<evidence type="ECO:0000313" key="1">
    <source>
        <dbReference type="EMBL" id="WVY96372.1"/>
    </source>
</evidence>
<dbReference type="AlphaFoldDB" id="A0AAQ3RKL6"/>